<sequence>MSLALELLDRRHRMNYRESQLCDSSNSNELFAFLQQEFKGEQDNDRDSEIYGTGELIDCYVQRLEDTVKLGQIQYKNQTNTNIKDGVELNILIEKSLLEYELKLAQDGSNNHDKKYIFDINRLQYLLEHENNSNNRVKDDDNDENVDNSNSDIGLLRHYVELLKLGYAPDLNRSGNTGSNVGGSVGINGGIGIGNGNGYNENEDHMNNQLMDELVSTLLSLAVQKNMNLPSVDSTKVKSLDGRINWFKECIYKVADTTNEMNTGSRNNNTEVTKQAHDEGEEKRALKDLQFAHSYLTKKYEEEILQHGQYVNEVVNKNKKCEELLVKTNTELSQATKQIIRYNNNNNNSSNNNSNNVYYYNTNNNNNINNNKNLHNNISNNNHNNNQFNTKPFMQQYQQIQAATSILNRLLDTQPSQQQQQQQQQKQQQQQQQQQQTSQIQVTPSPPVTAMSSIFDTSDKLGFTNGFSSFNSIENTANTSVTANTNTNTNTSATINSFLLGDSYTGTYTQDTSNDMSVWG</sequence>
<reference evidence="2" key="1">
    <citation type="submission" date="2020-11" db="EMBL/GenBank/DDBJ databases">
        <title>Kefir isolates.</title>
        <authorList>
            <person name="Marcisauskas S."/>
            <person name="Kim Y."/>
            <person name="Blasche S."/>
        </authorList>
    </citation>
    <scope>NUCLEOTIDE SEQUENCE</scope>
    <source>
        <strain evidence="2">Olga-1</strain>
    </source>
</reference>
<feature type="compositionally biased region" description="Low complexity" evidence="1">
    <location>
        <begin position="343"/>
        <end position="386"/>
    </location>
</feature>
<dbReference type="Proteomes" id="UP000697127">
    <property type="component" value="Unassembled WGS sequence"/>
</dbReference>
<feature type="compositionally biased region" description="Low complexity" evidence="1">
    <location>
        <begin position="414"/>
        <end position="441"/>
    </location>
</feature>
<protein>
    <submittedName>
        <fullName evidence="2">Uncharacterized protein</fullName>
    </submittedName>
</protein>
<evidence type="ECO:0000313" key="2">
    <source>
        <dbReference type="EMBL" id="KAG0688821.1"/>
    </source>
</evidence>
<gene>
    <name evidence="2" type="ORF">C6P40_000497</name>
</gene>
<accession>A0A9P6WKI8</accession>
<feature type="region of interest" description="Disordered" evidence="1">
    <location>
        <begin position="413"/>
        <end position="453"/>
    </location>
</feature>
<evidence type="ECO:0000256" key="1">
    <source>
        <dbReference type="SAM" id="MobiDB-lite"/>
    </source>
</evidence>
<organism evidence="2 3">
    <name type="scientific">Pichia californica</name>
    <dbReference type="NCBI Taxonomy" id="460514"/>
    <lineage>
        <taxon>Eukaryota</taxon>
        <taxon>Fungi</taxon>
        <taxon>Dikarya</taxon>
        <taxon>Ascomycota</taxon>
        <taxon>Saccharomycotina</taxon>
        <taxon>Pichiomycetes</taxon>
        <taxon>Pichiales</taxon>
        <taxon>Pichiaceae</taxon>
        <taxon>Pichia</taxon>
    </lineage>
</organism>
<dbReference type="EMBL" id="PUHW01000120">
    <property type="protein sequence ID" value="KAG0688821.1"/>
    <property type="molecule type" value="Genomic_DNA"/>
</dbReference>
<evidence type="ECO:0000313" key="3">
    <source>
        <dbReference type="Proteomes" id="UP000697127"/>
    </source>
</evidence>
<comment type="caution">
    <text evidence="2">The sequence shown here is derived from an EMBL/GenBank/DDBJ whole genome shotgun (WGS) entry which is preliminary data.</text>
</comment>
<proteinExistence type="predicted"/>
<keyword evidence="3" id="KW-1185">Reference proteome</keyword>
<name>A0A9P6WKI8_9ASCO</name>
<dbReference type="AlphaFoldDB" id="A0A9P6WKI8"/>
<feature type="region of interest" description="Disordered" evidence="1">
    <location>
        <begin position="343"/>
        <end position="389"/>
    </location>
</feature>